<evidence type="ECO:0000256" key="1">
    <source>
        <dbReference type="SAM" id="Phobius"/>
    </source>
</evidence>
<keyword evidence="1" id="KW-0472">Membrane</keyword>
<name>A0A1E3AE40_9FIRM</name>
<keyword evidence="1" id="KW-0812">Transmembrane</keyword>
<comment type="caution">
    <text evidence="2">The sequence shown here is derived from an EMBL/GenBank/DDBJ whole genome shotgun (WGS) entry which is preliminary data.</text>
</comment>
<dbReference type="EMBL" id="MCGH01000002">
    <property type="protein sequence ID" value="ODM06984.1"/>
    <property type="molecule type" value="Genomic_DNA"/>
</dbReference>
<accession>A0A1E3AE40</accession>
<keyword evidence="1" id="KW-1133">Transmembrane helix</keyword>
<organism evidence="2 3">
    <name type="scientific">Eisenbergiella tayi</name>
    <dbReference type="NCBI Taxonomy" id="1432052"/>
    <lineage>
        <taxon>Bacteria</taxon>
        <taxon>Bacillati</taxon>
        <taxon>Bacillota</taxon>
        <taxon>Clostridia</taxon>
        <taxon>Lachnospirales</taxon>
        <taxon>Lachnospiraceae</taxon>
        <taxon>Eisenbergiella</taxon>
    </lineage>
</organism>
<proteinExistence type="predicted"/>
<gene>
    <name evidence="2" type="ORF">BEI61_02874</name>
</gene>
<evidence type="ECO:0000313" key="3">
    <source>
        <dbReference type="Proteomes" id="UP000094067"/>
    </source>
</evidence>
<dbReference type="AlphaFoldDB" id="A0A1E3AE40"/>
<dbReference type="RefSeq" id="WP_069152742.1">
    <property type="nucleotide sequence ID" value="NZ_CAJLDD010000006.1"/>
</dbReference>
<feature type="transmembrane region" description="Helical" evidence="1">
    <location>
        <begin position="267"/>
        <end position="287"/>
    </location>
</feature>
<dbReference type="Proteomes" id="UP000094067">
    <property type="component" value="Unassembled WGS sequence"/>
</dbReference>
<protein>
    <recommendedName>
        <fullName evidence="4">Cache domain-containing protein</fullName>
    </recommendedName>
</protein>
<dbReference type="PATRIC" id="fig|1432052.4.peg.3204"/>
<sequence>MRTKIRGICCVAVILCFILGPCIGFYRYCSMAARASCISAQGQIAKNLESTLNLLKVISEEPWMLPEDIPYQEKAERLDHYNEIWGYQMIRTVDTYGGVYRADHEEAVSNLNSREYIQNLWVTNEPQITDVFLAGADGKTLNYTVAVAVAGDAGNNGAVFAAIYDSEVRRALSAQPMHTILLGKKQQCMSGNDESLLGVTLESRLEGKKIFGEKLESVLLRVKNDGSGTIWFLDGFVPTCYAFRNVGLDSGWTILTSASYVDAAGELMPVIIISVTGILLSFAYFYIGKRTDSKMSGNTI</sequence>
<evidence type="ECO:0008006" key="4">
    <source>
        <dbReference type="Google" id="ProtNLM"/>
    </source>
</evidence>
<evidence type="ECO:0000313" key="2">
    <source>
        <dbReference type="EMBL" id="ODM06984.1"/>
    </source>
</evidence>
<reference evidence="2 3" key="1">
    <citation type="submission" date="2016-07" db="EMBL/GenBank/DDBJ databases">
        <title>Characterization of isolates of Eisenbergiella tayi derived from blood cultures, using whole genome sequencing.</title>
        <authorList>
            <person name="Burdz T."/>
            <person name="Wiebe D."/>
            <person name="Huynh C."/>
            <person name="Bernard K."/>
        </authorList>
    </citation>
    <scope>NUCLEOTIDE SEQUENCE [LARGE SCALE GENOMIC DNA]</scope>
    <source>
        <strain evidence="2 3">NML 110608</strain>
    </source>
</reference>